<dbReference type="Gene3D" id="1.25.40.10">
    <property type="entry name" value="Tetratricopeptide repeat domain"/>
    <property type="match status" value="1"/>
</dbReference>
<comment type="caution">
    <text evidence="3">The sequence shown here is derived from an EMBL/GenBank/DDBJ whole genome shotgun (WGS) entry which is preliminary data.</text>
</comment>
<evidence type="ECO:0000313" key="3">
    <source>
        <dbReference type="EMBL" id="PFG18628.1"/>
    </source>
</evidence>
<dbReference type="EMBL" id="PDJD01000001">
    <property type="protein sequence ID" value="PFG18628.1"/>
    <property type="molecule type" value="Genomic_DNA"/>
</dbReference>
<sequence length="804" mass="85128">MGGATTPPGSGERGEAGPAGATRGRVAPEEWYDRAVAHANAGRLLRALTLLDRAARDAGADLAALIAGTRAYILAERGDPASAVTLCEGILAGDLAPRTRAIVEGQLGLVLIHYGDPARAAAVLDRAAAGLDDAPRELGNVLLNRGAIELEGGDLALAGSCFADAEAAFRRGDHAVGAAKAQHNAGIVAYQQGDLVRAGSLLEASRVVLAPLGPVMAAWCDLARADLLLLSGMPGAALPLLESAAGAFGHVRMRRQQAETLLTASQARSIVQPWVASTAPQARRLAARAARIYDSAHDQRGALRARARALALDLEHRPGPARLREVITLGEQLRARHMWDVSRELRRRAVAALASRGDLTTARAELRRLTPRADEGLLARVLHQEAGAAVASAGGQSRIAIRRARLGVDLVQRWQEEYRDLELRTSLAAHTRRLVIIGLRESLRIGDAREVLSWAEITRGVAARTAALRPPLRPTTPTPADLLARVWPALQTTRSVAISYVQTGSEVASVVLDPAVGRPRLVRLGDWPSIIQDVRALLADLDMAAGLLPEAIGAVVHASLRTRLRVLSDRLLRPLALPPTTRLVVVGPPALSALPWNRMPGLAGVAVSVAETLRDFCRRAGERPGAGRRIGFVAGPGLRNGEAEVTTAAAAWGSARILRGPDARIDAVAHLARSVDVLHVAAHGQHSAENPMFSGFELVDGTWYGFDIDQLDRVPQVVVLSACELGRSSAAWGQEMLGMARTWLHAGARCVIAAPARVSDQAALLTELHAGLAQGHDPASLLAHRQPHQTPATVSAFTCFGNGW</sequence>
<accession>A0A2A9CW26</accession>
<dbReference type="Proteomes" id="UP000224915">
    <property type="component" value="Unassembled WGS sequence"/>
</dbReference>
<dbReference type="RefSeq" id="WP_098467879.1">
    <property type="nucleotide sequence ID" value="NZ_PDJD01000001.1"/>
</dbReference>
<dbReference type="InterPro" id="IPR011990">
    <property type="entry name" value="TPR-like_helical_dom_sf"/>
</dbReference>
<dbReference type="InterPro" id="IPR024983">
    <property type="entry name" value="CHAT_dom"/>
</dbReference>
<dbReference type="Pfam" id="PF12770">
    <property type="entry name" value="CHAT"/>
    <property type="match status" value="1"/>
</dbReference>
<reference evidence="3 4" key="1">
    <citation type="submission" date="2017-10" db="EMBL/GenBank/DDBJ databases">
        <title>Sequencing the genomes of 1000 actinobacteria strains.</title>
        <authorList>
            <person name="Klenk H.-P."/>
        </authorList>
    </citation>
    <scope>NUCLEOTIDE SEQUENCE [LARGE SCALE GENOMIC DNA]</scope>
    <source>
        <strain evidence="3 4">DSM 21801</strain>
    </source>
</reference>
<proteinExistence type="predicted"/>
<evidence type="ECO:0000259" key="2">
    <source>
        <dbReference type="Pfam" id="PF12770"/>
    </source>
</evidence>
<evidence type="ECO:0000313" key="4">
    <source>
        <dbReference type="Proteomes" id="UP000224915"/>
    </source>
</evidence>
<feature type="domain" description="CHAT" evidence="2">
    <location>
        <begin position="563"/>
        <end position="786"/>
    </location>
</feature>
<evidence type="ECO:0000256" key="1">
    <source>
        <dbReference type="SAM" id="MobiDB-lite"/>
    </source>
</evidence>
<organism evidence="3 4">
    <name type="scientific">Serinibacter salmoneus</name>
    <dbReference type="NCBI Taxonomy" id="556530"/>
    <lineage>
        <taxon>Bacteria</taxon>
        <taxon>Bacillati</taxon>
        <taxon>Actinomycetota</taxon>
        <taxon>Actinomycetes</taxon>
        <taxon>Micrococcales</taxon>
        <taxon>Beutenbergiaceae</taxon>
        <taxon>Serinibacter</taxon>
    </lineage>
</organism>
<keyword evidence="4" id="KW-1185">Reference proteome</keyword>
<dbReference type="AlphaFoldDB" id="A0A2A9CW26"/>
<protein>
    <submittedName>
        <fullName evidence="3">CHAT domain-containing protein</fullName>
    </submittedName>
</protein>
<dbReference type="SUPFAM" id="SSF48452">
    <property type="entry name" value="TPR-like"/>
    <property type="match status" value="2"/>
</dbReference>
<feature type="region of interest" description="Disordered" evidence="1">
    <location>
        <begin position="1"/>
        <end position="24"/>
    </location>
</feature>
<dbReference type="OrthoDB" id="9761935at2"/>
<gene>
    <name evidence="3" type="ORF">ATL40_0170</name>
</gene>
<name>A0A2A9CW26_9MICO</name>